<dbReference type="RefSeq" id="WP_146535725.1">
    <property type="nucleotide sequence ID" value="NZ_SJPX01000004.1"/>
</dbReference>
<dbReference type="EMBL" id="SJPX01000004">
    <property type="protein sequence ID" value="TWU49472.1"/>
    <property type="molecule type" value="Genomic_DNA"/>
</dbReference>
<dbReference type="AlphaFoldDB" id="A0A5C6EK72"/>
<keyword evidence="2" id="KW-1185">Reference proteome</keyword>
<sequence length="88" mass="9869">MPNENKPVHRLRLSTISAAVFRNVSEDGCVSYNAKSDGSYKDGEHWKHSDSFGRDDLLHLAKLADQANAWIHDQQQAESRTMENTGPS</sequence>
<protein>
    <submittedName>
        <fullName evidence="1">Uncharacterized protein</fullName>
    </submittedName>
</protein>
<evidence type="ECO:0000313" key="2">
    <source>
        <dbReference type="Proteomes" id="UP000317977"/>
    </source>
</evidence>
<name>A0A5C6EK72_9BACT</name>
<dbReference type="OrthoDB" id="9797435at2"/>
<organism evidence="1 2">
    <name type="scientific">Rubripirellula reticaptiva</name>
    <dbReference type="NCBI Taxonomy" id="2528013"/>
    <lineage>
        <taxon>Bacteria</taxon>
        <taxon>Pseudomonadati</taxon>
        <taxon>Planctomycetota</taxon>
        <taxon>Planctomycetia</taxon>
        <taxon>Pirellulales</taxon>
        <taxon>Pirellulaceae</taxon>
        <taxon>Rubripirellula</taxon>
    </lineage>
</organism>
<dbReference type="Proteomes" id="UP000317977">
    <property type="component" value="Unassembled WGS sequence"/>
</dbReference>
<gene>
    <name evidence="1" type="ORF">Poly59_40870</name>
</gene>
<comment type="caution">
    <text evidence="1">The sequence shown here is derived from an EMBL/GenBank/DDBJ whole genome shotgun (WGS) entry which is preliminary data.</text>
</comment>
<accession>A0A5C6EK72</accession>
<proteinExistence type="predicted"/>
<reference evidence="1 2" key="1">
    <citation type="submission" date="2019-02" db="EMBL/GenBank/DDBJ databases">
        <title>Deep-cultivation of Planctomycetes and their phenomic and genomic characterization uncovers novel biology.</title>
        <authorList>
            <person name="Wiegand S."/>
            <person name="Jogler M."/>
            <person name="Boedeker C."/>
            <person name="Pinto D."/>
            <person name="Vollmers J."/>
            <person name="Rivas-Marin E."/>
            <person name="Kohn T."/>
            <person name="Peeters S.H."/>
            <person name="Heuer A."/>
            <person name="Rast P."/>
            <person name="Oberbeckmann S."/>
            <person name="Bunk B."/>
            <person name="Jeske O."/>
            <person name="Meyerdierks A."/>
            <person name="Storesund J.E."/>
            <person name="Kallscheuer N."/>
            <person name="Luecker S."/>
            <person name="Lage O.M."/>
            <person name="Pohl T."/>
            <person name="Merkel B.J."/>
            <person name="Hornburger P."/>
            <person name="Mueller R.-W."/>
            <person name="Bruemmer F."/>
            <person name="Labrenz M."/>
            <person name="Spormann A.M."/>
            <person name="Op Den Camp H."/>
            <person name="Overmann J."/>
            <person name="Amann R."/>
            <person name="Jetten M.S.M."/>
            <person name="Mascher T."/>
            <person name="Medema M.H."/>
            <person name="Devos D.P."/>
            <person name="Kaster A.-K."/>
            <person name="Ovreas L."/>
            <person name="Rohde M."/>
            <person name="Galperin M.Y."/>
            <person name="Jogler C."/>
        </authorList>
    </citation>
    <scope>NUCLEOTIDE SEQUENCE [LARGE SCALE GENOMIC DNA]</scope>
    <source>
        <strain evidence="1 2">Poly59</strain>
    </source>
</reference>
<evidence type="ECO:0000313" key="1">
    <source>
        <dbReference type="EMBL" id="TWU49472.1"/>
    </source>
</evidence>